<dbReference type="SUPFAM" id="SSF53706">
    <property type="entry name" value="Formate dehydrogenase/DMSO reductase, domains 1-3"/>
    <property type="match status" value="1"/>
</dbReference>
<keyword evidence="3" id="KW-1185">Reference proteome</keyword>
<dbReference type="Gene3D" id="3.40.228.10">
    <property type="entry name" value="Dimethylsulfoxide Reductase, domain 2"/>
    <property type="match status" value="1"/>
</dbReference>
<dbReference type="KEGG" id="lpav:PLANPX_5107"/>
<dbReference type="GO" id="GO:0015948">
    <property type="term" value="P:methanogenesis"/>
    <property type="evidence" value="ECO:0007669"/>
    <property type="project" value="InterPro"/>
</dbReference>
<dbReference type="PANTHER" id="PTHR43105:SF14">
    <property type="entry name" value="FORMATE DEHYDROGENASE H"/>
    <property type="match status" value="1"/>
</dbReference>
<evidence type="ECO:0000313" key="3">
    <source>
        <dbReference type="Proteomes" id="UP000326837"/>
    </source>
</evidence>
<dbReference type="GO" id="GO:0018493">
    <property type="term" value="F:formylmethanofuran dehydrogenase activity"/>
    <property type="evidence" value="ECO:0007669"/>
    <property type="project" value="InterPro"/>
</dbReference>
<dbReference type="PIRSF" id="PIRSF005646">
    <property type="entry name" value="FwdB"/>
    <property type="match status" value="1"/>
</dbReference>
<dbReference type="GO" id="GO:0003954">
    <property type="term" value="F:NADH dehydrogenase activity"/>
    <property type="evidence" value="ECO:0007669"/>
    <property type="project" value="TreeGrafter"/>
</dbReference>
<gene>
    <name evidence="2" type="ORF">PLANPX_5107</name>
</gene>
<dbReference type="EMBL" id="AP021861">
    <property type="protein sequence ID" value="BBO35495.1"/>
    <property type="molecule type" value="Genomic_DNA"/>
</dbReference>
<evidence type="ECO:0000313" key="2">
    <source>
        <dbReference type="EMBL" id="BBO35495.1"/>
    </source>
</evidence>
<evidence type="ECO:0008006" key="4">
    <source>
        <dbReference type="Google" id="ProtNLM"/>
    </source>
</evidence>
<sequence>MPETITDYVCTACGCLCDDLTLTVDGRRITRVEPPCPVAASFFLKERPEPPAAALIAGQPATLEAALARAAEILQTAASPLICGLERATVDAQRAAVALADKLGATLDPTDDAGRSRNHAAIQTLGAVTATLGEVAGRSDLIVYWNCDPAATHPRHIERIARHPYTTPDAHPTPRRVVVVAATRNATSKQADEALTLRTGGDLAALAVVRTILAEAPLGDETAIERQTGAPLAQWAYLAQRLKAAKYAAIFYDPTQLATDGPDAIVQSITELVREHHRHSRAVALPLGSPGNAAGAAQVLTWQTGFPSAVNFAAGYPRHLPGEATAAHMLERGEADAAIIVGSNPTAHLPHAAQATLNKLPTILLTNEASDATQQAAVTLFTPTFGIETAGNVFRCDNIALPLTAAIPPKLPAAEELLQRLLKLLN</sequence>
<dbReference type="GO" id="GO:0016020">
    <property type="term" value="C:membrane"/>
    <property type="evidence" value="ECO:0007669"/>
    <property type="project" value="TreeGrafter"/>
</dbReference>
<dbReference type="Proteomes" id="UP000326837">
    <property type="component" value="Chromosome"/>
</dbReference>
<evidence type="ECO:0000256" key="1">
    <source>
        <dbReference type="ARBA" id="ARBA00023002"/>
    </source>
</evidence>
<name>A0A5K7XGH1_9BACT</name>
<reference evidence="3" key="1">
    <citation type="submission" date="2019-10" db="EMBL/GenBank/DDBJ databases">
        <title>Lacipirellula parvula gen. nov., sp. nov., representing a lineage of planctomycetes widespread in freshwater anoxic habitats, and description of the family Lacipirellulaceae.</title>
        <authorList>
            <person name="Dedysh S.N."/>
            <person name="Kulichevskaya I.S."/>
            <person name="Beletsky A.V."/>
            <person name="Rakitin A.L."/>
            <person name="Mardanov A.V."/>
            <person name="Ivanova A.A."/>
            <person name="Saltykova V.X."/>
            <person name="Rijpstra W.I.C."/>
            <person name="Sinninghe Damste J.S."/>
            <person name="Ravin N.V."/>
        </authorList>
    </citation>
    <scope>NUCLEOTIDE SEQUENCE [LARGE SCALE GENOMIC DNA]</scope>
    <source>
        <strain evidence="3">PX69</strain>
    </source>
</reference>
<protein>
    <recommendedName>
        <fullName evidence="4">Formylmethanofuran dehydrogenase subunit B</fullName>
    </recommendedName>
</protein>
<keyword evidence="1" id="KW-0560">Oxidoreductase</keyword>
<proteinExistence type="predicted"/>
<dbReference type="PANTHER" id="PTHR43105">
    <property type="entry name" value="RESPIRATORY NITRATE REDUCTASE"/>
    <property type="match status" value="1"/>
</dbReference>
<dbReference type="InterPro" id="IPR016457">
    <property type="entry name" value="Formylmethanofuran_DH_bsu"/>
</dbReference>
<dbReference type="GO" id="GO:0022904">
    <property type="term" value="P:respiratory electron transport chain"/>
    <property type="evidence" value="ECO:0007669"/>
    <property type="project" value="TreeGrafter"/>
</dbReference>
<organism evidence="2 3">
    <name type="scientific">Lacipirellula parvula</name>
    <dbReference type="NCBI Taxonomy" id="2650471"/>
    <lineage>
        <taxon>Bacteria</taxon>
        <taxon>Pseudomonadati</taxon>
        <taxon>Planctomycetota</taxon>
        <taxon>Planctomycetia</taxon>
        <taxon>Pirellulales</taxon>
        <taxon>Lacipirellulaceae</taxon>
        <taxon>Lacipirellula</taxon>
    </lineage>
</organism>
<dbReference type="AlphaFoldDB" id="A0A5K7XGH1"/>
<accession>A0A5K7XGH1</accession>
<dbReference type="InterPro" id="IPR050123">
    <property type="entry name" value="Prok_molybdopt-oxidoreductase"/>
</dbReference>
<dbReference type="RefSeq" id="WP_152100866.1">
    <property type="nucleotide sequence ID" value="NZ_AP021861.1"/>
</dbReference>